<feature type="compositionally biased region" description="Basic and acidic residues" evidence="1">
    <location>
        <begin position="44"/>
        <end position="68"/>
    </location>
</feature>
<dbReference type="PANTHER" id="PTHR34207:SF2">
    <property type="entry name" value="PROTEIN BIC1"/>
    <property type="match status" value="1"/>
</dbReference>
<name>A0A7J7CTN3_TRIWF</name>
<accession>A0A7J7CTN3</accession>
<dbReference type="EMBL" id="JAAARO010000013">
    <property type="protein sequence ID" value="KAF5737453.1"/>
    <property type="molecule type" value="Genomic_DNA"/>
</dbReference>
<dbReference type="GO" id="GO:0009785">
    <property type="term" value="P:blue light signaling pathway"/>
    <property type="evidence" value="ECO:0007669"/>
    <property type="project" value="InterPro"/>
</dbReference>
<evidence type="ECO:0008006" key="4">
    <source>
        <dbReference type="Google" id="ProtNLM"/>
    </source>
</evidence>
<organism evidence="2 3">
    <name type="scientific">Tripterygium wilfordii</name>
    <name type="common">Thunder God vine</name>
    <dbReference type="NCBI Taxonomy" id="458696"/>
    <lineage>
        <taxon>Eukaryota</taxon>
        <taxon>Viridiplantae</taxon>
        <taxon>Streptophyta</taxon>
        <taxon>Embryophyta</taxon>
        <taxon>Tracheophyta</taxon>
        <taxon>Spermatophyta</taxon>
        <taxon>Magnoliopsida</taxon>
        <taxon>eudicotyledons</taxon>
        <taxon>Gunneridae</taxon>
        <taxon>Pentapetalae</taxon>
        <taxon>rosids</taxon>
        <taxon>fabids</taxon>
        <taxon>Celastrales</taxon>
        <taxon>Celastraceae</taxon>
        <taxon>Tripterygium</taxon>
    </lineage>
</organism>
<dbReference type="InParanoid" id="A0A7J7CTN3"/>
<dbReference type="AlphaFoldDB" id="A0A7J7CTN3"/>
<evidence type="ECO:0000313" key="3">
    <source>
        <dbReference type="Proteomes" id="UP000593562"/>
    </source>
</evidence>
<sequence length="149" mass="16504">MSDLQNPLKASNPAPSVPVEEANEEAQVSRDGHVKPQSSPLQDIQHECLDKEAASQGKSVDDNVKESHGGWDAVEEDYGRERMKRHRIEVAGRVWIPDIWGQEEVLKDWIDCSAFDACLVPNGIVSARASLVDEGRRINSTGLRIENSC</sequence>
<dbReference type="Proteomes" id="UP000593562">
    <property type="component" value="Unassembled WGS sequence"/>
</dbReference>
<keyword evidence="3" id="KW-1185">Reference proteome</keyword>
<dbReference type="CDD" id="cd22645">
    <property type="entry name" value="BIC1_CID"/>
    <property type="match status" value="1"/>
</dbReference>
<dbReference type="PANTHER" id="PTHR34207">
    <property type="entry name" value="PROTEIN BIC1"/>
    <property type="match status" value="1"/>
</dbReference>
<gene>
    <name evidence="2" type="ORF">HS088_TW13G00334</name>
</gene>
<comment type="caution">
    <text evidence="2">The sequence shown here is derived from an EMBL/GenBank/DDBJ whole genome shotgun (WGS) entry which is preliminary data.</text>
</comment>
<proteinExistence type="predicted"/>
<evidence type="ECO:0000313" key="2">
    <source>
        <dbReference type="EMBL" id="KAF5737453.1"/>
    </source>
</evidence>
<evidence type="ECO:0000256" key="1">
    <source>
        <dbReference type="SAM" id="MobiDB-lite"/>
    </source>
</evidence>
<feature type="region of interest" description="Disordered" evidence="1">
    <location>
        <begin position="1"/>
        <end position="68"/>
    </location>
</feature>
<dbReference type="InterPro" id="IPR040374">
    <property type="entry name" value="BIC"/>
</dbReference>
<reference evidence="2 3" key="1">
    <citation type="journal article" date="2020" name="Nat. Commun.">
        <title>Genome of Tripterygium wilfordii and identification of cytochrome P450 involved in triptolide biosynthesis.</title>
        <authorList>
            <person name="Tu L."/>
            <person name="Su P."/>
            <person name="Zhang Z."/>
            <person name="Gao L."/>
            <person name="Wang J."/>
            <person name="Hu T."/>
            <person name="Zhou J."/>
            <person name="Zhang Y."/>
            <person name="Zhao Y."/>
            <person name="Liu Y."/>
            <person name="Song Y."/>
            <person name="Tong Y."/>
            <person name="Lu Y."/>
            <person name="Yang J."/>
            <person name="Xu C."/>
            <person name="Jia M."/>
            <person name="Peters R.J."/>
            <person name="Huang L."/>
            <person name="Gao W."/>
        </authorList>
    </citation>
    <scope>NUCLEOTIDE SEQUENCE [LARGE SCALE GENOMIC DNA]</scope>
    <source>
        <strain evidence="3">cv. XIE 37</strain>
        <tissue evidence="2">Leaf</tissue>
    </source>
</reference>
<protein>
    <recommendedName>
        <fullName evidence="4">Protein BIC1</fullName>
    </recommendedName>
</protein>